<evidence type="ECO:0000313" key="2">
    <source>
        <dbReference type="Proteomes" id="UP001268256"/>
    </source>
</evidence>
<sequence length="153" mass="16654">MNTIRSFGLTLTDTNQGDLSVFYKPGLIPGTASTDRVAALINYLFITVNLPNAPVIQSYSGRSVALTLKPFSSSPVLEINTLDLRPAVVPYTIDLLPFLFGQRNPTLGPDCEIGVKLIDKSYGYLLSNESLTIYGAAGEEIENNQDTIIQKLN</sequence>
<keyword evidence="2" id="KW-1185">Reference proteome</keyword>
<organism evidence="1 2">
    <name type="scientific">Pseudocalidococcus azoricus BACA0444</name>
    <dbReference type="NCBI Taxonomy" id="2918990"/>
    <lineage>
        <taxon>Bacteria</taxon>
        <taxon>Bacillati</taxon>
        <taxon>Cyanobacteriota</taxon>
        <taxon>Cyanophyceae</taxon>
        <taxon>Acaryochloridales</taxon>
        <taxon>Thermosynechococcaceae</taxon>
        <taxon>Pseudocalidococcus</taxon>
        <taxon>Pseudocalidococcus azoricus</taxon>
    </lineage>
</organism>
<name>A0AAE4JZN3_9CYAN</name>
<dbReference type="Proteomes" id="UP001268256">
    <property type="component" value="Unassembled WGS sequence"/>
</dbReference>
<reference evidence="2" key="1">
    <citation type="submission" date="2023-07" db="EMBL/GenBank/DDBJ databases">
        <authorList>
            <person name="Luz R."/>
            <person name="Cordeiro R."/>
            <person name="Fonseca A."/>
            <person name="Goncalves V."/>
        </authorList>
    </citation>
    <scope>NUCLEOTIDE SEQUENCE [LARGE SCALE GENOMIC DNA]</scope>
    <source>
        <strain evidence="2">BACA0444</strain>
    </source>
</reference>
<dbReference type="EMBL" id="JAVMIP010000008">
    <property type="protein sequence ID" value="MDS3861027.1"/>
    <property type="molecule type" value="Genomic_DNA"/>
</dbReference>
<protein>
    <submittedName>
        <fullName evidence="1">Uncharacterized protein</fullName>
    </submittedName>
</protein>
<dbReference type="AlphaFoldDB" id="A0AAE4JZN3"/>
<comment type="caution">
    <text evidence="1">The sequence shown here is derived from an EMBL/GenBank/DDBJ whole genome shotgun (WGS) entry which is preliminary data.</text>
</comment>
<proteinExistence type="predicted"/>
<accession>A0AAE4JZN3</accession>
<evidence type="ECO:0000313" key="1">
    <source>
        <dbReference type="EMBL" id="MDS3861027.1"/>
    </source>
</evidence>
<dbReference type="RefSeq" id="WP_322878284.1">
    <property type="nucleotide sequence ID" value="NZ_JAVMIP010000008.1"/>
</dbReference>
<gene>
    <name evidence="1" type="ORF">RIF25_09420</name>
</gene>